<dbReference type="Gene3D" id="3.90.1170.50">
    <property type="entry name" value="Aldehyde oxidase/xanthine dehydrogenase, a/b hammerhead"/>
    <property type="match status" value="1"/>
</dbReference>
<dbReference type="OrthoDB" id="605889at2"/>
<feature type="domain" description="Aldehyde oxidase/xanthine dehydrogenase a/b hammerhead" evidence="1">
    <location>
        <begin position="241"/>
        <end position="319"/>
    </location>
</feature>
<dbReference type="InterPro" id="IPR012368">
    <property type="entry name" value="OxRdtase_Mopterin-bd_su_IorB"/>
</dbReference>
<accession>A0A0P7XK77</accession>
<dbReference type="EMBL" id="LJXT01000035">
    <property type="protein sequence ID" value="KPQ16957.1"/>
    <property type="molecule type" value="Genomic_DNA"/>
</dbReference>
<dbReference type="InterPro" id="IPR008274">
    <property type="entry name" value="AldOxase/xan_DH_MoCoBD1"/>
</dbReference>
<dbReference type="STRING" id="1305737.GCA_000526355_02481"/>
<dbReference type="SMART" id="SM01008">
    <property type="entry name" value="Ald_Xan_dh_C"/>
    <property type="match status" value="1"/>
</dbReference>
<dbReference type="AlphaFoldDB" id="A0A0P7XK77"/>
<name>A0A0P7XK77_9BACT</name>
<organism evidence="2 3">
    <name type="scientific">Algoriphagus marincola HL-49</name>
    <dbReference type="NCBI Taxonomy" id="1305737"/>
    <lineage>
        <taxon>Bacteria</taxon>
        <taxon>Pseudomonadati</taxon>
        <taxon>Bacteroidota</taxon>
        <taxon>Cytophagia</taxon>
        <taxon>Cytophagales</taxon>
        <taxon>Cyclobacteriaceae</taxon>
        <taxon>Algoriphagus</taxon>
    </lineage>
</organism>
<dbReference type="SUPFAM" id="SSF56003">
    <property type="entry name" value="Molybdenum cofactor-binding domain"/>
    <property type="match status" value="2"/>
</dbReference>
<dbReference type="PATRIC" id="fig|1305737.6.peg.2102"/>
<dbReference type="GO" id="GO:0016491">
    <property type="term" value="F:oxidoreductase activity"/>
    <property type="evidence" value="ECO:0007669"/>
    <property type="project" value="InterPro"/>
</dbReference>
<dbReference type="InterPro" id="IPR037165">
    <property type="entry name" value="AldOxase/xan_DH_Mopterin-bd_sf"/>
</dbReference>
<dbReference type="Pfam" id="PF02738">
    <property type="entry name" value="MoCoBD_1"/>
    <property type="match status" value="1"/>
</dbReference>
<dbReference type="Proteomes" id="UP000050421">
    <property type="component" value="Unassembled WGS sequence"/>
</dbReference>
<evidence type="ECO:0000313" key="2">
    <source>
        <dbReference type="EMBL" id="KPQ16957.1"/>
    </source>
</evidence>
<proteinExistence type="predicted"/>
<dbReference type="eggNOG" id="COG1529">
    <property type="taxonomic scope" value="Bacteria"/>
</dbReference>
<dbReference type="PANTHER" id="PTHR47495:SF2">
    <property type="entry name" value="ALDEHYDE DEHYDROGENASE"/>
    <property type="match status" value="1"/>
</dbReference>
<evidence type="ECO:0000259" key="1">
    <source>
        <dbReference type="SMART" id="SM01008"/>
    </source>
</evidence>
<dbReference type="PIRSF" id="PIRSF036389">
    <property type="entry name" value="IOR_B"/>
    <property type="match status" value="1"/>
</dbReference>
<dbReference type="Gene3D" id="3.30.365.10">
    <property type="entry name" value="Aldehyde oxidase/xanthine dehydrogenase, molybdopterin binding domain"/>
    <property type="match status" value="4"/>
</dbReference>
<reference evidence="2 3" key="1">
    <citation type="submission" date="2015-09" db="EMBL/GenBank/DDBJ databases">
        <title>Identification and resolution of microdiversity through metagenomic sequencing of parallel consortia.</title>
        <authorList>
            <person name="Nelson W.C."/>
            <person name="Romine M.F."/>
            <person name="Lindemann S.R."/>
        </authorList>
    </citation>
    <scope>NUCLEOTIDE SEQUENCE [LARGE SCALE GENOMIC DNA]</scope>
    <source>
        <strain evidence="2">HL-49</strain>
    </source>
</reference>
<protein>
    <submittedName>
        <fullName evidence="2">Isoquinoline 1-oxidoreductase beta subunit IorB</fullName>
    </submittedName>
</protein>
<comment type="caution">
    <text evidence="2">The sequence shown here is derived from an EMBL/GenBank/DDBJ whole genome shotgun (WGS) entry which is preliminary data.</text>
</comment>
<sequence>MKKWTRRAFIGTGILASGALVIGVAIRPGNRSSKVAGLIAEEGETVMNIWLKISPDNTVTAIIPHAEMGQGVHTTLAMMLADEMDADWSKVKFMEAPADKEYANYVVAKGFIAGNKTFPKFLEGTIDGVFLTAVKSMNFQITGGSASVRFTGQQGMRIAGAAAKAMLLQAAADTWKVPVEELKAEKSIISHPASNQSTTFAELAQAAAKVKAPKQPRLKTPEEFTLMGTSQPRLDIPAKVTGAAKFGMDVVLPNMKYATIKAAPVFGAKVKTVNTSIPSDSEGVLKVLNLENAVAVVAEGYWQAKSALDRLNIEFESTENEGKSQDDIFNGYQMAMDKALEEESIEEHFRSGDAPTALSEAETIVEAEYQLPFLAHATMEPMNCTAWVHNGKCEIWCGSQNPLGAKAAVAEFLDISPEQVTVHNQLLGGGFGRRSETDVIKQAVAIAKEVDFPVKLIWSREEDTQHDVYREATISRMKAGLDQSGNPVAYSHQFLFKHHPPEAADIPYTVPNQLIQFTSPSSFVPWGNWRSVDHSVHGFLTESFIDELAFAAKKDPLAFRKNLTQDKPRFQKVLNLIQEKSDWNSPLPANWGRGIAIAQSFGSIVAEVAEVEVNVEGKVKVHRVVCVADAGFAIHPDGFKAQMESGIIYGLAAAMSGEITIENGAVAQSNFHDYQVTRMSDAPRIETYIINSGNPPGGAGEPSTPVIAPAVTNAIFNATGVRIRQLPISKTDLRVSIQQTT</sequence>
<dbReference type="InterPro" id="IPR052516">
    <property type="entry name" value="N-heterocyclic_Hydroxylase"/>
</dbReference>
<gene>
    <name evidence="2" type="primary">iorB</name>
    <name evidence="2" type="ORF">HLUCCX10_07280</name>
</gene>
<dbReference type="InterPro" id="IPR046867">
    <property type="entry name" value="AldOxase/xan_DH_MoCoBD2"/>
</dbReference>
<dbReference type="PANTHER" id="PTHR47495">
    <property type="entry name" value="ALDEHYDE DEHYDROGENASE"/>
    <property type="match status" value="1"/>
</dbReference>
<dbReference type="InterPro" id="IPR000674">
    <property type="entry name" value="Ald_Oxase/Xan_DH_a/b"/>
</dbReference>
<evidence type="ECO:0000313" key="3">
    <source>
        <dbReference type="Proteomes" id="UP000050421"/>
    </source>
</evidence>
<dbReference type="Pfam" id="PF20256">
    <property type="entry name" value="MoCoBD_2"/>
    <property type="match status" value="2"/>
</dbReference>